<evidence type="ECO:0000256" key="1">
    <source>
        <dbReference type="ARBA" id="ARBA00022741"/>
    </source>
</evidence>
<dbReference type="GO" id="GO:0043024">
    <property type="term" value="F:ribosomal small subunit binding"/>
    <property type="evidence" value="ECO:0007669"/>
    <property type="project" value="TreeGrafter"/>
</dbReference>
<dbReference type="Gene3D" id="3.40.50.300">
    <property type="entry name" value="P-loop containing nucleotide triphosphate hydrolases"/>
    <property type="match status" value="1"/>
</dbReference>
<dbReference type="InterPro" id="IPR006073">
    <property type="entry name" value="GTP-bd"/>
</dbReference>
<dbReference type="GO" id="GO:0000028">
    <property type="term" value="P:ribosomal small subunit assembly"/>
    <property type="evidence" value="ECO:0007669"/>
    <property type="project" value="TreeGrafter"/>
</dbReference>
<dbReference type="EMBL" id="AAXT01000001">
    <property type="protein sequence ID" value="EDO08442.1"/>
    <property type="molecule type" value="Genomic_DNA"/>
</dbReference>
<protein>
    <submittedName>
        <fullName evidence="4">Small GTP-binding protein domain containing protein</fullName>
    </submittedName>
</protein>
<dbReference type="InterPro" id="IPR009019">
    <property type="entry name" value="KH_sf_prok-type"/>
</dbReference>
<dbReference type="GO" id="GO:0005525">
    <property type="term" value="F:GTP binding"/>
    <property type="evidence" value="ECO:0007669"/>
    <property type="project" value="UniProtKB-KW"/>
</dbReference>
<evidence type="ECO:0000313" key="5">
    <source>
        <dbReference type="Proteomes" id="UP000002173"/>
    </source>
</evidence>
<dbReference type="Pfam" id="PF01926">
    <property type="entry name" value="MMR_HSR1"/>
    <property type="match status" value="1"/>
</dbReference>
<dbReference type="PANTHER" id="PTHR42698">
    <property type="entry name" value="GTPASE ERA"/>
    <property type="match status" value="1"/>
</dbReference>
<dbReference type="Gene3D" id="3.30.300.20">
    <property type="match status" value="1"/>
</dbReference>
<keyword evidence="2" id="KW-0342">GTP-binding</keyword>
<dbReference type="InterPro" id="IPR005662">
    <property type="entry name" value="GTPase_Era-like"/>
</dbReference>
<dbReference type="CDD" id="cd22534">
    <property type="entry name" value="KH-II_Era"/>
    <property type="match status" value="1"/>
</dbReference>
<dbReference type="FunCoup" id="A7APF8">
    <property type="interactions" value="330"/>
</dbReference>
<evidence type="ECO:0000256" key="2">
    <source>
        <dbReference type="ARBA" id="ARBA00023134"/>
    </source>
</evidence>
<dbReference type="AlphaFoldDB" id="A7APF8"/>
<evidence type="ECO:0000313" key="4">
    <source>
        <dbReference type="EMBL" id="EDO08442.1"/>
    </source>
</evidence>
<dbReference type="InterPro" id="IPR027417">
    <property type="entry name" value="P-loop_NTPase"/>
</dbReference>
<feature type="domain" description="G" evidence="3">
    <location>
        <begin position="23"/>
        <end position="120"/>
    </location>
</feature>
<dbReference type="OMA" id="YVIDHRL"/>
<evidence type="ECO:0000259" key="3">
    <source>
        <dbReference type="Pfam" id="PF01926"/>
    </source>
</evidence>
<dbReference type="eggNOG" id="KOG1423">
    <property type="taxonomic scope" value="Eukaryota"/>
</dbReference>
<organism evidence="4 5">
    <name type="scientific">Babesia bovis</name>
    <dbReference type="NCBI Taxonomy" id="5865"/>
    <lineage>
        <taxon>Eukaryota</taxon>
        <taxon>Sar</taxon>
        <taxon>Alveolata</taxon>
        <taxon>Apicomplexa</taxon>
        <taxon>Aconoidasida</taxon>
        <taxon>Piroplasmida</taxon>
        <taxon>Babesiidae</taxon>
        <taxon>Babesia</taxon>
    </lineage>
</organism>
<dbReference type="Proteomes" id="UP000002173">
    <property type="component" value="Chromosome 3"/>
</dbReference>
<dbReference type="InParanoid" id="A7APF8"/>
<proteinExistence type="predicted"/>
<dbReference type="STRING" id="5865.A7APF8"/>
<name>A7APF8_BABBO</name>
<comment type="caution">
    <text evidence="4">The sequence shown here is derived from an EMBL/GenBank/DDBJ whole genome shotgun (WGS) entry which is preliminary data.</text>
</comment>
<dbReference type="CDD" id="cd04163">
    <property type="entry name" value="Era"/>
    <property type="match status" value="1"/>
</dbReference>
<accession>A7APF8</accession>
<dbReference type="InterPro" id="IPR030388">
    <property type="entry name" value="G_ERA_dom"/>
</dbReference>
<dbReference type="VEuPathDB" id="PiroplasmaDB:BBOV_III008850"/>
<keyword evidence="5" id="KW-1185">Reference proteome</keyword>
<keyword evidence="1" id="KW-0547">Nucleotide-binding</keyword>
<gene>
    <name evidence="4" type="ORF">BBOV_III008850</name>
</gene>
<sequence length="340" mass="38593">MTTQASTVTWDSPMQPPDASVVRVSLVGLPNAGKSSLMNMLLNTPIAAVSPKVNTTREDIKGILCSDSCQMVFTDCPGILESHRRRKFCAPLVDTAWRAYRESDVCLFIIDAVKRPRAELFRVIRNLAGATPYSLDIDRTSDKALDDDFEDTFEASSEDRIPVALVLNKIDLVKHKKWVKCRTRELKNHGAFADIFYTSAKHGIGGEHIITFLKSMAKSGHWAYPPDMVTTMSRVQVVEQTVRTYLYCWFNKELPYQIGQKIIGWTRVDNGSLVIEMVGNTCWQYIVQELYVRNNNAAKIICGIQGRLVKQIQKNVSYRLSKMWSDTVFLYIHVKVKPFS</sequence>
<dbReference type="InterPro" id="IPR015946">
    <property type="entry name" value="KH_dom-like_a/b"/>
</dbReference>
<dbReference type="GO" id="GO:0019843">
    <property type="term" value="F:rRNA binding"/>
    <property type="evidence" value="ECO:0007669"/>
    <property type="project" value="TreeGrafter"/>
</dbReference>
<dbReference type="PANTHER" id="PTHR42698:SF1">
    <property type="entry name" value="GTPASE ERA, MITOCHONDRIAL"/>
    <property type="match status" value="1"/>
</dbReference>
<dbReference type="SUPFAM" id="SSF54814">
    <property type="entry name" value="Prokaryotic type KH domain (KH-domain type II)"/>
    <property type="match status" value="1"/>
</dbReference>
<dbReference type="PRINTS" id="PR00326">
    <property type="entry name" value="GTP1OBG"/>
</dbReference>
<dbReference type="SUPFAM" id="SSF52540">
    <property type="entry name" value="P-loop containing nucleoside triphosphate hydrolases"/>
    <property type="match status" value="1"/>
</dbReference>
<reference evidence="4 5" key="1">
    <citation type="journal article" date="2007" name="PLoS Pathog.">
        <title>Genome sequence of Babesia bovis and comparative analysis of apicomplexan hemoprotozoa.</title>
        <authorList>
            <person name="Brayton K.A."/>
            <person name="Lau A.O.T."/>
            <person name="Herndon D.R."/>
            <person name="Hannick L."/>
            <person name="Kappmeyer L.S."/>
            <person name="Berens S.J."/>
            <person name="Bidwell S.L."/>
            <person name="Brown W.C."/>
            <person name="Crabtree J."/>
            <person name="Fadrosh D."/>
            <person name="Feldblum T."/>
            <person name="Forberger H.A."/>
            <person name="Haas B.J."/>
            <person name="Howell J.M."/>
            <person name="Khouri H."/>
            <person name="Koo H."/>
            <person name="Mann D.J."/>
            <person name="Norimine J."/>
            <person name="Paulsen I.T."/>
            <person name="Radune D."/>
            <person name="Ren Q."/>
            <person name="Smith R.K. Jr."/>
            <person name="Suarez C.E."/>
            <person name="White O."/>
            <person name="Wortman J.R."/>
            <person name="Knowles D.P. Jr."/>
            <person name="McElwain T.F."/>
            <person name="Nene V.M."/>
        </authorList>
    </citation>
    <scope>NUCLEOTIDE SEQUENCE [LARGE SCALE GENOMIC DNA]</scope>
    <source>
        <strain evidence="4">T2Bo</strain>
    </source>
</reference>